<proteinExistence type="predicted"/>
<dbReference type="AlphaFoldDB" id="A0AAW9SUI3"/>
<comment type="caution">
    <text evidence="1">The sequence shown here is derived from an EMBL/GenBank/DDBJ whole genome shotgun (WGS) entry which is preliminary data.</text>
</comment>
<organism evidence="1 2">
    <name type="scientific">Ponticoccus litoralis</name>
    <dbReference type="NCBI Taxonomy" id="422297"/>
    <lineage>
        <taxon>Bacteria</taxon>
        <taxon>Pseudomonadati</taxon>
        <taxon>Pseudomonadota</taxon>
        <taxon>Alphaproteobacteria</taxon>
        <taxon>Rhodobacterales</taxon>
        <taxon>Roseobacteraceae</taxon>
        <taxon>Ponticoccus</taxon>
    </lineage>
</organism>
<dbReference type="Proteomes" id="UP001428774">
    <property type="component" value="Unassembled WGS sequence"/>
</dbReference>
<keyword evidence="2" id="KW-1185">Reference proteome</keyword>
<evidence type="ECO:0000313" key="2">
    <source>
        <dbReference type="Proteomes" id="UP001428774"/>
    </source>
</evidence>
<sequence length="58" mass="6862">MHITETPIRLRRDGSIDTAYYMQRGRLLRSRAAHDLVTARKKTTRARQRGWLWGLLPN</sequence>
<dbReference type="EMBL" id="JBDNCH010000002">
    <property type="protein sequence ID" value="MEN9062543.1"/>
    <property type="molecule type" value="Genomic_DNA"/>
</dbReference>
<protein>
    <submittedName>
        <fullName evidence="1">Uncharacterized protein</fullName>
    </submittedName>
</protein>
<dbReference type="RefSeq" id="WP_347167500.1">
    <property type="nucleotide sequence ID" value="NZ_JBDNCH010000002.1"/>
</dbReference>
<accession>A0AAW9SUI3</accession>
<evidence type="ECO:0000313" key="1">
    <source>
        <dbReference type="EMBL" id="MEN9062543.1"/>
    </source>
</evidence>
<gene>
    <name evidence="1" type="ORF">ABFB10_17690</name>
</gene>
<name>A0AAW9SUI3_9RHOB</name>
<reference evidence="1 2" key="1">
    <citation type="submission" date="2024-05" db="EMBL/GenBank/DDBJ databases">
        <title>Genome sequence of Ponticoccus litoralis KCCM 90028.</title>
        <authorList>
            <person name="Kim J.M."/>
            <person name="Lee J.K."/>
            <person name="Choi B.J."/>
            <person name="Bayburt H."/>
            <person name="Baek J.H."/>
            <person name="Jeon C.O."/>
        </authorList>
    </citation>
    <scope>NUCLEOTIDE SEQUENCE [LARGE SCALE GENOMIC DNA]</scope>
    <source>
        <strain evidence="1 2">KCCM 90028</strain>
    </source>
</reference>